<evidence type="ECO:0000313" key="4">
    <source>
        <dbReference type="EMBL" id="ACT91327.1"/>
    </source>
</evidence>
<proteinExistence type="predicted"/>
<dbReference type="InterPro" id="IPR001451">
    <property type="entry name" value="Hexapep"/>
</dbReference>
<dbReference type="PANTHER" id="PTHR23416">
    <property type="entry name" value="SIALIC ACID SYNTHASE-RELATED"/>
    <property type="match status" value="1"/>
</dbReference>
<dbReference type="InterPro" id="IPR018357">
    <property type="entry name" value="Hexapep_transf_CS"/>
</dbReference>
<sequence length="165" mass="18698">MKKIYLLYLRLFNPVKWARELGATVGERCRFYKISFSTEPYLVKIGNHVSATKVHFETHDGGVWIFRDQHPTWDIIKTVTIGDNVYLGYGTIILPGVTIGDNVVVGAMSVVTKDIPSNSVAVGIPARVIKTTDEYYQKIQKDVRETKKMSADQKAAYYKKMYSAL</sequence>
<dbReference type="InterPro" id="IPR011004">
    <property type="entry name" value="Trimer_LpxA-like_sf"/>
</dbReference>
<dbReference type="AlphaFoldDB" id="C6VUL8"/>
<dbReference type="Proteomes" id="UP000002011">
    <property type="component" value="Chromosome"/>
</dbReference>
<dbReference type="EMBL" id="CP001619">
    <property type="protein sequence ID" value="ACT91327.1"/>
    <property type="molecule type" value="Genomic_DNA"/>
</dbReference>
<name>C6VUL8_DYAFD</name>
<dbReference type="STRING" id="471854.Dfer_0055"/>
<keyword evidence="2" id="KW-0677">Repeat</keyword>
<evidence type="ECO:0000313" key="5">
    <source>
        <dbReference type="Proteomes" id="UP000002011"/>
    </source>
</evidence>
<dbReference type="Pfam" id="PF00132">
    <property type="entry name" value="Hexapep"/>
    <property type="match status" value="1"/>
</dbReference>
<dbReference type="CDD" id="cd04647">
    <property type="entry name" value="LbH_MAT_like"/>
    <property type="match status" value="1"/>
</dbReference>
<keyword evidence="5" id="KW-1185">Reference proteome</keyword>
<keyword evidence="3" id="KW-0012">Acyltransferase</keyword>
<accession>C6VUL8</accession>
<organism evidence="4 5">
    <name type="scientific">Dyadobacter fermentans (strain ATCC 700827 / DSM 18053 / CIP 107007 / KCTC 52180 / NS114)</name>
    <dbReference type="NCBI Taxonomy" id="471854"/>
    <lineage>
        <taxon>Bacteria</taxon>
        <taxon>Pseudomonadati</taxon>
        <taxon>Bacteroidota</taxon>
        <taxon>Cytophagia</taxon>
        <taxon>Cytophagales</taxon>
        <taxon>Spirosomataceae</taxon>
        <taxon>Dyadobacter</taxon>
    </lineage>
</organism>
<dbReference type="SUPFAM" id="SSF51161">
    <property type="entry name" value="Trimeric LpxA-like enzymes"/>
    <property type="match status" value="1"/>
</dbReference>
<dbReference type="OrthoDB" id="9812571at2"/>
<evidence type="ECO:0000256" key="2">
    <source>
        <dbReference type="ARBA" id="ARBA00022737"/>
    </source>
</evidence>
<evidence type="ECO:0000256" key="3">
    <source>
        <dbReference type="ARBA" id="ARBA00023315"/>
    </source>
</evidence>
<keyword evidence="1 4" id="KW-0808">Transferase</keyword>
<evidence type="ECO:0000256" key="1">
    <source>
        <dbReference type="ARBA" id="ARBA00022679"/>
    </source>
</evidence>
<dbReference type="GO" id="GO:0016746">
    <property type="term" value="F:acyltransferase activity"/>
    <property type="evidence" value="ECO:0007669"/>
    <property type="project" value="UniProtKB-KW"/>
</dbReference>
<protein>
    <submittedName>
        <fullName evidence="4">Transferase hexapeptide repeat containing protein</fullName>
    </submittedName>
</protein>
<dbReference type="HOGENOM" id="CLU_051638_12_2_10"/>
<dbReference type="PROSITE" id="PS00101">
    <property type="entry name" value="HEXAPEP_TRANSFERASES"/>
    <property type="match status" value="1"/>
</dbReference>
<dbReference type="RefSeq" id="WP_012779675.1">
    <property type="nucleotide sequence ID" value="NC_013037.1"/>
</dbReference>
<dbReference type="KEGG" id="dfe:Dfer_0055"/>
<gene>
    <name evidence="4" type="ordered locus">Dfer_0055</name>
</gene>
<dbReference type="InterPro" id="IPR051159">
    <property type="entry name" value="Hexapeptide_acetyltransf"/>
</dbReference>
<reference evidence="4 5" key="1">
    <citation type="journal article" date="2009" name="Stand. Genomic Sci.">
        <title>Complete genome sequence of Dyadobacter fermentans type strain (NS114).</title>
        <authorList>
            <person name="Lang E."/>
            <person name="Lapidus A."/>
            <person name="Chertkov O."/>
            <person name="Brettin T."/>
            <person name="Detter J.C."/>
            <person name="Han C."/>
            <person name="Copeland A."/>
            <person name="Glavina Del Rio T."/>
            <person name="Nolan M."/>
            <person name="Chen F."/>
            <person name="Lucas S."/>
            <person name="Tice H."/>
            <person name="Cheng J.F."/>
            <person name="Land M."/>
            <person name="Hauser L."/>
            <person name="Chang Y.J."/>
            <person name="Jeffries C.D."/>
            <person name="Kopitz M."/>
            <person name="Bruce D."/>
            <person name="Goodwin L."/>
            <person name="Pitluck S."/>
            <person name="Ovchinnikova G."/>
            <person name="Pati A."/>
            <person name="Ivanova N."/>
            <person name="Mavrommatis K."/>
            <person name="Chen A."/>
            <person name="Palaniappan K."/>
            <person name="Chain P."/>
            <person name="Bristow J."/>
            <person name="Eisen J.A."/>
            <person name="Markowitz V."/>
            <person name="Hugenholtz P."/>
            <person name="Goker M."/>
            <person name="Rohde M."/>
            <person name="Kyrpides N.C."/>
            <person name="Klenk H.P."/>
        </authorList>
    </citation>
    <scope>NUCLEOTIDE SEQUENCE [LARGE SCALE GENOMIC DNA]</scope>
    <source>
        <strain evidence="5">ATCC 700827 / DSM 18053 / CIP 107007 / KCTC 52180 / NS114</strain>
    </source>
</reference>
<dbReference type="eggNOG" id="COG0110">
    <property type="taxonomic scope" value="Bacteria"/>
</dbReference>
<dbReference type="Gene3D" id="2.160.10.10">
    <property type="entry name" value="Hexapeptide repeat proteins"/>
    <property type="match status" value="1"/>
</dbReference>